<organism evidence="8 9">
    <name type="scientific">Gigaspora rosea</name>
    <dbReference type="NCBI Taxonomy" id="44941"/>
    <lineage>
        <taxon>Eukaryota</taxon>
        <taxon>Fungi</taxon>
        <taxon>Fungi incertae sedis</taxon>
        <taxon>Mucoromycota</taxon>
        <taxon>Glomeromycotina</taxon>
        <taxon>Glomeromycetes</taxon>
        <taxon>Diversisporales</taxon>
        <taxon>Gigasporaceae</taxon>
        <taxon>Gigaspora</taxon>
    </lineage>
</organism>
<name>A0A397TVV8_9GLOM</name>
<dbReference type="STRING" id="44941.A0A397TVV8"/>
<evidence type="ECO:0000256" key="4">
    <source>
        <dbReference type="PIRSR" id="PIRSR601461-2"/>
    </source>
</evidence>
<dbReference type="InterPro" id="IPR001461">
    <property type="entry name" value="Aspartic_peptidase_A1"/>
</dbReference>
<dbReference type="PANTHER" id="PTHR47966:SF51">
    <property type="entry name" value="BETA-SITE APP-CLEAVING ENZYME, ISOFORM A-RELATED"/>
    <property type="match status" value="1"/>
</dbReference>
<dbReference type="Gene3D" id="2.40.70.10">
    <property type="entry name" value="Acid Proteases"/>
    <property type="match status" value="2"/>
</dbReference>
<feature type="active site" evidence="3">
    <location>
        <position position="267"/>
    </location>
</feature>
<comment type="caution">
    <text evidence="8">The sequence shown here is derived from an EMBL/GenBank/DDBJ whole genome shotgun (WGS) entry which is preliminary data.</text>
</comment>
<evidence type="ECO:0000256" key="1">
    <source>
        <dbReference type="ARBA" id="ARBA00007447"/>
    </source>
</evidence>
<dbReference type="InterPro" id="IPR033121">
    <property type="entry name" value="PEPTIDASE_A1"/>
</dbReference>
<dbReference type="PRINTS" id="PR00792">
    <property type="entry name" value="PEPSIN"/>
</dbReference>
<dbReference type="InterPro" id="IPR034164">
    <property type="entry name" value="Pepsin-like_dom"/>
</dbReference>
<dbReference type="PROSITE" id="PS51767">
    <property type="entry name" value="PEPTIDASE_A1"/>
    <property type="match status" value="1"/>
</dbReference>
<keyword evidence="6" id="KW-0732">Signal</keyword>
<evidence type="ECO:0000256" key="2">
    <source>
        <dbReference type="ARBA" id="ARBA00022750"/>
    </source>
</evidence>
<dbReference type="InterPro" id="IPR021109">
    <property type="entry name" value="Peptidase_aspartic_dom_sf"/>
</dbReference>
<dbReference type="CDD" id="cd05471">
    <property type="entry name" value="pepsin_like"/>
    <property type="match status" value="1"/>
</dbReference>
<dbReference type="GO" id="GO:0004190">
    <property type="term" value="F:aspartic-type endopeptidase activity"/>
    <property type="evidence" value="ECO:0007669"/>
    <property type="project" value="UniProtKB-KW"/>
</dbReference>
<feature type="domain" description="Peptidase A1" evidence="7">
    <location>
        <begin position="61"/>
        <end position="371"/>
    </location>
</feature>
<comment type="similarity">
    <text evidence="1 5">Belongs to the peptidase A1 family.</text>
</comment>
<keyword evidence="5" id="KW-0645">Protease</keyword>
<dbReference type="PANTHER" id="PTHR47966">
    <property type="entry name" value="BETA-SITE APP-CLEAVING ENZYME, ISOFORM A-RELATED"/>
    <property type="match status" value="1"/>
</dbReference>
<keyword evidence="4" id="KW-1015">Disulfide bond</keyword>
<dbReference type="Proteomes" id="UP000266673">
    <property type="component" value="Unassembled WGS sequence"/>
</dbReference>
<keyword evidence="2 5" id="KW-0064">Aspartyl protease</keyword>
<evidence type="ECO:0000313" key="8">
    <source>
        <dbReference type="EMBL" id="RIB00489.1"/>
    </source>
</evidence>
<evidence type="ECO:0000259" key="7">
    <source>
        <dbReference type="PROSITE" id="PS51767"/>
    </source>
</evidence>
<keyword evidence="5" id="KW-0378">Hydrolase</keyword>
<dbReference type="EMBL" id="QKWP01004124">
    <property type="protein sequence ID" value="RIB00489.1"/>
    <property type="molecule type" value="Genomic_DNA"/>
</dbReference>
<feature type="signal peptide" evidence="6">
    <location>
        <begin position="1"/>
        <end position="19"/>
    </location>
</feature>
<evidence type="ECO:0000256" key="5">
    <source>
        <dbReference type="RuleBase" id="RU000454"/>
    </source>
</evidence>
<evidence type="ECO:0000313" key="9">
    <source>
        <dbReference type="Proteomes" id="UP000266673"/>
    </source>
</evidence>
<dbReference type="AlphaFoldDB" id="A0A397TVV8"/>
<dbReference type="GO" id="GO:0006508">
    <property type="term" value="P:proteolysis"/>
    <property type="evidence" value="ECO:0007669"/>
    <property type="project" value="UniProtKB-KW"/>
</dbReference>
<proteinExistence type="inferred from homology"/>
<feature type="active site" evidence="3">
    <location>
        <position position="80"/>
    </location>
</feature>
<dbReference type="InterPro" id="IPR001969">
    <property type="entry name" value="Aspartic_peptidase_AS"/>
</dbReference>
<accession>A0A397TVV8</accession>
<dbReference type="OrthoDB" id="15189at2759"/>
<protein>
    <submittedName>
        <fullName evidence="8">Aspartic peptidase domain-containing protein</fullName>
    </submittedName>
</protein>
<evidence type="ECO:0000256" key="6">
    <source>
        <dbReference type="SAM" id="SignalP"/>
    </source>
</evidence>
<evidence type="ECO:0000256" key="3">
    <source>
        <dbReference type="PIRSR" id="PIRSR601461-1"/>
    </source>
</evidence>
<keyword evidence="9" id="KW-1185">Reference proteome</keyword>
<gene>
    <name evidence="8" type="ORF">C2G38_2234144</name>
</gene>
<sequence>MRALHILTFAIAIFLSVDALPYDKPKVYTIPLKPKSVTRRRLSRRAMGSMPILEEGPDIAYYGQITFGTGTPQYFDIQFDTGTGDLFVFGKNCDSPACKDKPKYNPKLDKSFSPIYDKDFSVEYADGTKVSGDSGKTTIEIAGISVGAQKFGLVDNVTDNFDKPYVGIMGMGFSESSKNNQTTPITNLIDNNQLDKPQFSFLIGRKADKSPSELTIGGSNPNKYHVDTLTFTNVIYNNINGEWKIRIDNCVIDGEKLNLGNRIAIIDTGTTLIVLPPSDAKEFYSKITNATDRGDGFYVIPCEYRHEVGLVFNGKTWNIDHRDFTIRIEVDYCIGAVAYHTGASTEWTVGCTFLKNVYTIFDQGNRQVGFAQIAKND</sequence>
<feature type="disulfide bond" evidence="4">
    <location>
        <begin position="93"/>
        <end position="98"/>
    </location>
</feature>
<dbReference type="PROSITE" id="PS00141">
    <property type="entry name" value="ASP_PROTEASE"/>
    <property type="match status" value="1"/>
</dbReference>
<dbReference type="SUPFAM" id="SSF50630">
    <property type="entry name" value="Acid proteases"/>
    <property type="match status" value="1"/>
</dbReference>
<reference evidence="8 9" key="1">
    <citation type="submission" date="2018-06" db="EMBL/GenBank/DDBJ databases">
        <title>Comparative genomics reveals the genomic features of Rhizophagus irregularis, R. cerebriforme, R. diaphanum and Gigaspora rosea, and their symbiotic lifestyle signature.</title>
        <authorList>
            <person name="Morin E."/>
            <person name="San Clemente H."/>
            <person name="Chen E.C.H."/>
            <person name="De La Providencia I."/>
            <person name="Hainaut M."/>
            <person name="Kuo A."/>
            <person name="Kohler A."/>
            <person name="Murat C."/>
            <person name="Tang N."/>
            <person name="Roy S."/>
            <person name="Loubradou J."/>
            <person name="Henrissat B."/>
            <person name="Grigoriev I.V."/>
            <person name="Corradi N."/>
            <person name="Roux C."/>
            <person name="Martin F.M."/>
        </authorList>
    </citation>
    <scope>NUCLEOTIDE SEQUENCE [LARGE SCALE GENOMIC DNA]</scope>
    <source>
        <strain evidence="8 9">DAOM 194757</strain>
    </source>
</reference>
<dbReference type="Pfam" id="PF00026">
    <property type="entry name" value="Asp"/>
    <property type="match status" value="1"/>
</dbReference>
<feature type="chain" id="PRO_5017315366" evidence="6">
    <location>
        <begin position="20"/>
        <end position="377"/>
    </location>
</feature>